<dbReference type="STRING" id="49390.A0A068TMD4"/>
<evidence type="ECO:0000313" key="6">
    <source>
        <dbReference type="EMBL" id="CDO97137.1"/>
    </source>
</evidence>
<dbReference type="GO" id="GO:0016301">
    <property type="term" value="F:kinase activity"/>
    <property type="evidence" value="ECO:0007669"/>
    <property type="project" value="UniProtKB-KW"/>
</dbReference>
<evidence type="ECO:0008006" key="8">
    <source>
        <dbReference type="Google" id="ProtNLM"/>
    </source>
</evidence>
<dbReference type="PhylomeDB" id="A0A068TMD4"/>
<keyword evidence="2" id="KW-0808">Transferase</keyword>
<dbReference type="AlphaFoldDB" id="A0A068TMD4"/>
<dbReference type="OMA" id="WIIKCIE"/>
<dbReference type="Proteomes" id="UP000295252">
    <property type="component" value="Chromosome IV"/>
</dbReference>
<accession>A0A068TMD4</accession>
<protein>
    <recommendedName>
        <fullName evidence="8">Aminoglycoside phosphotransferase domain-containing protein</fullName>
    </recommendedName>
</protein>
<dbReference type="GO" id="GO:0005524">
    <property type="term" value="F:ATP binding"/>
    <property type="evidence" value="ECO:0007669"/>
    <property type="project" value="UniProtKB-KW"/>
</dbReference>
<keyword evidence="7" id="KW-1185">Reference proteome</keyword>
<evidence type="ECO:0000256" key="1">
    <source>
        <dbReference type="ARBA" id="ARBA00010165"/>
    </source>
</evidence>
<dbReference type="SUPFAM" id="SSF56112">
    <property type="entry name" value="Protein kinase-like (PK-like)"/>
    <property type="match status" value="1"/>
</dbReference>
<keyword evidence="3" id="KW-0547">Nucleotide-binding</keyword>
<proteinExistence type="inferred from homology"/>
<evidence type="ECO:0000256" key="4">
    <source>
        <dbReference type="ARBA" id="ARBA00022777"/>
    </source>
</evidence>
<keyword evidence="5" id="KW-0067">ATP-binding</keyword>
<organism evidence="6 7">
    <name type="scientific">Coffea canephora</name>
    <name type="common">Robusta coffee</name>
    <dbReference type="NCBI Taxonomy" id="49390"/>
    <lineage>
        <taxon>Eukaryota</taxon>
        <taxon>Viridiplantae</taxon>
        <taxon>Streptophyta</taxon>
        <taxon>Embryophyta</taxon>
        <taxon>Tracheophyta</taxon>
        <taxon>Spermatophyta</taxon>
        <taxon>Magnoliopsida</taxon>
        <taxon>eudicotyledons</taxon>
        <taxon>Gunneridae</taxon>
        <taxon>Pentapetalae</taxon>
        <taxon>asterids</taxon>
        <taxon>lamiids</taxon>
        <taxon>Gentianales</taxon>
        <taxon>Rubiaceae</taxon>
        <taxon>Ixoroideae</taxon>
        <taxon>Gardenieae complex</taxon>
        <taxon>Bertiereae - Coffeeae clade</taxon>
        <taxon>Coffeeae</taxon>
        <taxon>Coffea</taxon>
    </lineage>
</organism>
<dbReference type="Gene3D" id="3.90.1200.10">
    <property type="match status" value="2"/>
</dbReference>
<dbReference type="Gramene" id="CDO97137">
    <property type="protein sequence ID" value="CDO97137"/>
    <property type="gene ID" value="GSCOC_T00014384001"/>
</dbReference>
<dbReference type="PANTHER" id="PTHR34273:SF2">
    <property type="entry name" value="METHYLTHIORIBOSE KINASE"/>
    <property type="match status" value="1"/>
</dbReference>
<keyword evidence="4" id="KW-0418">Kinase</keyword>
<evidence type="ECO:0000256" key="3">
    <source>
        <dbReference type="ARBA" id="ARBA00022741"/>
    </source>
</evidence>
<evidence type="ECO:0000256" key="5">
    <source>
        <dbReference type="ARBA" id="ARBA00022840"/>
    </source>
</evidence>
<reference evidence="7" key="1">
    <citation type="journal article" date="2014" name="Science">
        <title>The coffee genome provides insight into the convergent evolution of caffeine biosynthesis.</title>
        <authorList>
            <person name="Denoeud F."/>
            <person name="Carretero-Paulet L."/>
            <person name="Dereeper A."/>
            <person name="Droc G."/>
            <person name="Guyot R."/>
            <person name="Pietrella M."/>
            <person name="Zheng C."/>
            <person name="Alberti A."/>
            <person name="Anthony F."/>
            <person name="Aprea G."/>
            <person name="Aury J.M."/>
            <person name="Bento P."/>
            <person name="Bernard M."/>
            <person name="Bocs S."/>
            <person name="Campa C."/>
            <person name="Cenci A."/>
            <person name="Combes M.C."/>
            <person name="Crouzillat D."/>
            <person name="Da Silva C."/>
            <person name="Daddiego L."/>
            <person name="De Bellis F."/>
            <person name="Dussert S."/>
            <person name="Garsmeur O."/>
            <person name="Gayraud T."/>
            <person name="Guignon V."/>
            <person name="Jahn K."/>
            <person name="Jamilloux V."/>
            <person name="Joet T."/>
            <person name="Labadie K."/>
            <person name="Lan T."/>
            <person name="Leclercq J."/>
            <person name="Lepelley M."/>
            <person name="Leroy T."/>
            <person name="Li L.T."/>
            <person name="Librado P."/>
            <person name="Lopez L."/>
            <person name="Munoz A."/>
            <person name="Noel B."/>
            <person name="Pallavicini A."/>
            <person name="Perrotta G."/>
            <person name="Poncet V."/>
            <person name="Pot D."/>
            <person name="Priyono X."/>
            <person name="Rigoreau M."/>
            <person name="Rouard M."/>
            <person name="Rozas J."/>
            <person name="Tranchant-Dubreuil C."/>
            <person name="VanBuren R."/>
            <person name="Zhang Q."/>
            <person name="Andrade A.C."/>
            <person name="Argout X."/>
            <person name="Bertrand B."/>
            <person name="de Kochko A."/>
            <person name="Graziosi G."/>
            <person name="Henry R.J."/>
            <person name="Jayarama X."/>
            <person name="Ming R."/>
            <person name="Nagai C."/>
            <person name="Rounsley S."/>
            <person name="Sankoff D."/>
            <person name="Giuliano G."/>
            <person name="Albert V.A."/>
            <person name="Wincker P."/>
            <person name="Lashermes P."/>
        </authorList>
    </citation>
    <scope>NUCLEOTIDE SEQUENCE [LARGE SCALE GENOMIC DNA]</scope>
    <source>
        <strain evidence="7">cv. DH200-94</strain>
    </source>
</reference>
<evidence type="ECO:0000313" key="7">
    <source>
        <dbReference type="Proteomes" id="UP000295252"/>
    </source>
</evidence>
<dbReference type="InterPro" id="IPR011009">
    <property type="entry name" value="Kinase-like_dom_sf"/>
</dbReference>
<sequence>MRVASEKATRIMSVFHYDSKICVDAVGFSGGIWISPYLDSDAEAVRQDNILKLEVAELKSKFCERTQALIHGDLHTGSIMVTSNSTQVTDPEFSFYVPMGFDGNDRKEYKLWILKTIEETWNLFYKKFTTLWDEHKDGPSEAYLPELYNNVEIHLLAKQKYMEDLFHDSLGFAAEKMTRRIVGVAHVEDFESIAEPEKRANCELQALTFAKLLLKERRRFKSIGEVVSAIQQSKS</sequence>
<dbReference type="OrthoDB" id="2461at2759"/>
<dbReference type="PANTHER" id="PTHR34273">
    <property type="entry name" value="METHYLTHIORIBOSE KINASE"/>
    <property type="match status" value="1"/>
</dbReference>
<name>A0A068TMD4_COFCA</name>
<dbReference type="InParanoid" id="A0A068TMD4"/>
<gene>
    <name evidence="6" type="ORF">GSCOC_T00014384001</name>
</gene>
<evidence type="ECO:0000256" key="2">
    <source>
        <dbReference type="ARBA" id="ARBA00022679"/>
    </source>
</evidence>
<comment type="similarity">
    <text evidence="1">Belongs to the methylthioribose kinase family.</text>
</comment>
<dbReference type="EMBL" id="HG739085">
    <property type="protein sequence ID" value="CDO97137.1"/>
    <property type="molecule type" value="Genomic_DNA"/>
</dbReference>